<dbReference type="Proteomes" id="UP001159405">
    <property type="component" value="Unassembled WGS sequence"/>
</dbReference>
<evidence type="ECO:0008006" key="3">
    <source>
        <dbReference type="Google" id="ProtNLM"/>
    </source>
</evidence>
<feature type="non-terminal residue" evidence="1">
    <location>
        <position position="1"/>
    </location>
</feature>
<dbReference type="EMBL" id="CALNXK010000088">
    <property type="protein sequence ID" value="CAH3150040.1"/>
    <property type="molecule type" value="Genomic_DNA"/>
</dbReference>
<sequence>KERQLSVRNNISKELIMKKILTLPGPFCSTRRVYNSSSSNSRPSPRLIQGCLREYYLKKVQRSLCFYKALPFSLNTTLEHHLGGLNPPLVCYKRNVLNKDDLLASTERNKMLHNHPLEKELREYL</sequence>
<keyword evidence="2" id="KW-1185">Reference proteome</keyword>
<gene>
    <name evidence="1" type="ORF">PLOB_00047213</name>
</gene>
<feature type="non-terminal residue" evidence="1">
    <location>
        <position position="125"/>
    </location>
</feature>
<reference evidence="1 2" key="1">
    <citation type="submission" date="2022-05" db="EMBL/GenBank/DDBJ databases">
        <authorList>
            <consortium name="Genoscope - CEA"/>
            <person name="William W."/>
        </authorList>
    </citation>
    <scope>NUCLEOTIDE SEQUENCE [LARGE SCALE GENOMIC DNA]</scope>
</reference>
<name>A0ABN8PSM8_9CNID</name>
<evidence type="ECO:0000313" key="1">
    <source>
        <dbReference type="EMBL" id="CAH3150040.1"/>
    </source>
</evidence>
<evidence type="ECO:0000313" key="2">
    <source>
        <dbReference type="Proteomes" id="UP001159405"/>
    </source>
</evidence>
<comment type="caution">
    <text evidence="1">The sequence shown here is derived from an EMBL/GenBank/DDBJ whole genome shotgun (WGS) entry which is preliminary data.</text>
</comment>
<accession>A0ABN8PSM8</accession>
<protein>
    <recommendedName>
        <fullName evidence="3">Ribosomal protein S4</fullName>
    </recommendedName>
</protein>
<proteinExistence type="predicted"/>
<organism evidence="1 2">
    <name type="scientific">Porites lobata</name>
    <dbReference type="NCBI Taxonomy" id="104759"/>
    <lineage>
        <taxon>Eukaryota</taxon>
        <taxon>Metazoa</taxon>
        <taxon>Cnidaria</taxon>
        <taxon>Anthozoa</taxon>
        <taxon>Hexacorallia</taxon>
        <taxon>Scleractinia</taxon>
        <taxon>Fungiina</taxon>
        <taxon>Poritidae</taxon>
        <taxon>Porites</taxon>
    </lineage>
</organism>